<accession>A0A1G7WS34</accession>
<evidence type="ECO:0000313" key="1">
    <source>
        <dbReference type="EMBL" id="SDG74706.1"/>
    </source>
</evidence>
<dbReference type="Proteomes" id="UP000198956">
    <property type="component" value="Unassembled WGS sequence"/>
</dbReference>
<evidence type="ECO:0000313" key="2">
    <source>
        <dbReference type="Proteomes" id="UP000198956"/>
    </source>
</evidence>
<dbReference type="RefSeq" id="WP_175493532.1">
    <property type="nucleotide sequence ID" value="NZ_FNDE01000002.1"/>
</dbReference>
<dbReference type="EMBL" id="FNDE01000002">
    <property type="protein sequence ID" value="SDG74706.1"/>
    <property type="molecule type" value="Genomic_DNA"/>
</dbReference>
<keyword evidence="1" id="KW-0436">Ligase</keyword>
<sequence>MTGRKLLIGVLTYRNGAFIAGKTYLTRLALVAETYGCELVVYSPADICEEKNIVRGFAYDKKEKKWEAKKTRTPDIVYDRFSNMTPEIFKKYAAYRNKSRLVYLNSRFAHKWNAHQFFSGHSDIAPHLPETMRVQQGALGKLIRKYPVLYAKPVNGSGGKGIIRIQRKHEIFEMVGRDKTGCIIRNTIRSLPAAERYLLLWCQRQGRTFILQQGLDLALLPGFICDSRVLVQKNEVGQWIITGIVGKQSPQQLITSNLQSGGRAIPIKNLLTLRFSPEETESILQGIKQVSLLLPQHIESKFGSFIEFGIDIGIDTKGQIWIIEVNTKPNRELFRLAGLIETYKKAVEMPIRAAIHQISSPYL</sequence>
<dbReference type="GO" id="GO:0016874">
    <property type="term" value="F:ligase activity"/>
    <property type="evidence" value="ECO:0007669"/>
    <property type="project" value="UniProtKB-KW"/>
</dbReference>
<gene>
    <name evidence="1" type="ORF">SAMN04489735_100294</name>
</gene>
<proteinExistence type="predicted"/>
<organism evidence="1 2">
    <name type="scientific">Aneurinibacillus thermoaerophilus</name>
    <dbReference type="NCBI Taxonomy" id="143495"/>
    <lineage>
        <taxon>Bacteria</taxon>
        <taxon>Bacillati</taxon>
        <taxon>Bacillota</taxon>
        <taxon>Bacilli</taxon>
        <taxon>Bacillales</taxon>
        <taxon>Paenibacillaceae</taxon>
        <taxon>Aneurinibacillus group</taxon>
        <taxon>Aneurinibacillus</taxon>
    </lineage>
</organism>
<reference evidence="1 2" key="1">
    <citation type="submission" date="2016-10" db="EMBL/GenBank/DDBJ databases">
        <authorList>
            <person name="de Groot N.N."/>
        </authorList>
    </citation>
    <scope>NUCLEOTIDE SEQUENCE [LARGE SCALE GENOMIC DNA]</scope>
    <source>
        <strain evidence="1 2">L 420-91</strain>
    </source>
</reference>
<name>A0A1G7WS34_ANETH</name>
<dbReference type="SUPFAM" id="SSF56059">
    <property type="entry name" value="Glutathione synthetase ATP-binding domain-like"/>
    <property type="match status" value="1"/>
</dbReference>
<dbReference type="AlphaFoldDB" id="A0A1G7WS34"/>
<dbReference type="Gene3D" id="3.30.470.20">
    <property type="entry name" value="ATP-grasp fold, B domain"/>
    <property type="match status" value="1"/>
</dbReference>
<dbReference type="Pfam" id="PF14398">
    <property type="entry name" value="ATPgrasp_YheCD"/>
    <property type="match status" value="1"/>
</dbReference>
<dbReference type="InterPro" id="IPR026838">
    <property type="entry name" value="YheC/D"/>
</dbReference>
<protein>
    <submittedName>
        <fullName evidence="1">Glutathione synthase/RimK-type ligase, ATP-grasp superfamily</fullName>
    </submittedName>
</protein>